<reference evidence="3" key="1">
    <citation type="submission" date="2013-03" db="EMBL/GenBank/DDBJ databases">
        <title>The Genome Sequence of Anopheles minimus MINIMUS1.</title>
        <authorList>
            <consortium name="The Broad Institute Genomics Platform"/>
            <person name="Neafsey D.E."/>
            <person name="Walton C."/>
            <person name="Walker B."/>
            <person name="Young S.K."/>
            <person name="Zeng Q."/>
            <person name="Gargeya S."/>
            <person name="Fitzgerald M."/>
            <person name="Haas B."/>
            <person name="Abouelleil A."/>
            <person name="Allen A.W."/>
            <person name="Alvarado L."/>
            <person name="Arachchi H.M."/>
            <person name="Berlin A.M."/>
            <person name="Chapman S.B."/>
            <person name="Gainer-Dewar J."/>
            <person name="Goldberg J."/>
            <person name="Griggs A."/>
            <person name="Gujja S."/>
            <person name="Hansen M."/>
            <person name="Howarth C."/>
            <person name="Imamovic A."/>
            <person name="Ireland A."/>
            <person name="Larimer J."/>
            <person name="McCowan C."/>
            <person name="Murphy C."/>
            <person name="Pearson M."/>
            <person name="Poon T.W."/>
            <person name="Priest M."/>
            <person name="Roberts A."/>
            <person name="Saif S."/>
            <person name="Shea T."/>
            <person name="Sisk P."/>
            <person name="Sykes S."/>
            <person name="Wortman J."/>
            <person name="Nusbaum C."/>
            <person name="Birren B."/>
        </authorList>
    </citation>
    <scope>NUCLEOTIDE SEQUENCE [LARGE SCALE GENOMIC DNA]</scope>
    <source>
        <strain evidence="3">MINIMUS1</strain>
    </source>
</reference>
<accession>A0A182WPI4</accession>
<evidence type="ECO:0000313" key="2">
    <source>
        <dbReference type="EnsemblMetazoa" id="AMIN014582-PB"/>
    </source>
</evidence>
<dbReference type="Proteomes" id="UP000075920">
    <property type="component" value="Unassembled WGS sequence"/>
</dbReference>
<evidence type="ECO:0000313" key="3">
    <source>
        <dbReference type="Proteomes" id="UP000075920"/>
    </source>
</evidence>
<keyword evidence="1" id="KW-1133">Transmembrane helix</keyword>
<proteinExistence type="predicted"/>
<evidence type="ECO:0000256" key="1">
    <source>
        <dbReference type="SAM" id="Phobius"/>
    </source>
</evidence>
<feature type="transmembrane region" description="Helical" evidence="1">
    <location>
        <begin position="6"/>
        <end position="23"/>
    </location>
</feature>
<dbReference type="AlphaFoldDB" id="A0A182WPI4"/>
<organism evidence="2 3">
    <name type="scientific">Anopheles minimus</name>
    <dbReference type="NCBI Taxonomy" id="112268"/>
    <lineage>
        <taxon>Eukaryota</taxon>
        <taxon>Metazoa</taxon>
        <taxon>Ecdysozoa</taxon>
        <taxon>Arthropoda</taxon>
        <taxon>Hexapoda</taxon>
        <taxon>Insecta</taxon>
        <taxon>Pterygota</taxon>
        <taxon>Neoptera</taxon>
        <taxon>Endopterygota</taxon>
        <taxon>Diptera</taxon>
        <taxon>Nematocera</taxon>
        <taxon>Culicoidea</taxon>
        <taxon>Culicidae</taxon>
        <taxon>Anophelinae</taxon>
        <taxon>Anopheles</taxon>
    </lineage>
</organism>
<dbReference type="EnsemblMetazoa" id="AMIN014582-RB">
    <property type="protein sequence ID" value="AMIN014582-PB"/>
    <property type="gene ID" value="AMIN014582"/>
</dbReference>
<reference evidence="2" key="2">
    <citation type="submission" date="2020-05" db="UniProtKB">
        <authorList>
            <consortium name="EnsemblMetazoa"/>
        </authorList>
    </citation>
    <scope>IDENTIFICATION</scope>
    <source>
        <strain evidence="2">MINIMUS1</strain>
    </source>
</reference>
<sequence>MLHSFSFFPFSIVLSLANMLTFWKVM</sequence>
<protein>
    <submittedName>
        <fullName evidence="2">Uncharacterized protein</fullName>
    </submittedName>
</protein>
<keyword evidence="1" id="KW-0812">Transmembrane</keyword>
<keyword evidence="1" id="KW-0472">Membrane</keyword>
<dbReference type="VEuPathDB" id="VectorBase:AMIN014582"/>
<keyword evidence="3" id="KW-1185">Reference proteome</keyword>
<name>A0A182WPI4_9DIPT</name>